<evidence type="ECO:0000256" key="1">
    <source>
        <dbReference type="ARBA" id="ARBA00007637"/>
    </source>
</evidence>
<evidence type="ECO:0000313" key="4">
    <source>
        <dbReference type="Proteomes" id="UP000569914"/>
    </source>
</evidence>
<evidence type="ECO:0000313" key="3">
    <source>
        <dbReference type="EMBL" id="NYE71208.1"/>
    </source>
</evidence>
<dbReference type="PANTHER" id="PTHR43000">
    <property type="entry name" value="DTDP-D-GLUCOSE 4,6-DEHYDRATASE-RELATED"/>
    <property type="match status" value="1"/>
</dbReference>
<dbReference type="Gene3D" id="3.40.50.720">
    <property type="entry name" value="NAD(P)-binding Rossmann-like Domain"/>
    <property type="match status" value="1"/>
</dbReference>
<comment type="similarity">
    <text evidence="1">Belongs to the NAD(P)-dependent epimerase/dehydratase family.</text>
</comment>
<evidence type="ECO:0000259" key="2">
    <source>
        <dbReference type="Pfam" id="PF01370"/>
    </source>
</evidence>
<dbReference type="AlphaFoldDB" id="A0A7Y9I6I0"/>
<dbReference type="Pfam" id="PF01370">
    <property type="entry name" value="Epimerase"/>
    <property type="match status" value="1"/>
</dbReference>
<dbReference type="EMBL" id="JACCBU010000001">
    <property type="protein sequence ID" value="NYE71208.1"/>
    <property type="molecule type" value="Genomic_DNA"/>
</dbReference>
<feature type="domain" description="NAD-dependent epimerase/dehydratase" evidence="2">
    <location>
        <begin position="5"/>
        <end position="209"/>
    </location>
</feature>
<name>A0A7Y9I6I0_9ACTN</name>
<dbReference type="Proteomes" id="UP000569914">
    <property type="component" value="Unassembled WGS sequence"/>
</dbReference>
<dbReference type="RefSeq" id="WP_179751208.1">
    <property type="nucleotide sequence ID" value="NZ_JACCBU010000001.1"/>
</dbReference>
<organism evidence="3 4">
    <name type="scientific">Microlunatus parietis</name>
    <dbReference type="NCBI Taxonomy" id="682979"/>
    <lineage>
        <taxon>Bacteria</taxon>
        <taxon>Bacillati</taxon>
        <taxon>Actinomycetota</taxon>
        <taxon>Actinomycetes</taxon>
        <taxon>Propionibacteriales</taxon>
        <taxon>Propionibacteriaceae</taxon>
        <taxon>Microlunatus</taxon>
    </lineage>
</organism>
<keyword evidence="4" id="KW-1185">Reference proteome</keyword>
<dbReference type="InterPro" id="IPR036291">
    <property type="entry name" value="NAD(P)-bd_dom_sf"/>
</dbReference>
<accession>A0A7Y9I6I0</accession>
<gene>
    <name evidence="3" type="ORF">BKA15_002537</name>
</gene>
<proteinExistence type="inferred from homology"/>
<comment type="caution">
    <text evidence="3">The sequence shown here is derived from an EMBL/GenBank/DDBJ whole genome shotgun (WGS) entry which is preliminary data.</text>
</comment>
<dbReference type="CDD" id="cd05265">
    <property type="entry name" value="SDR_a1"/>
    <property type="match status" value="1"/>
</dbReference>
<dbReference type="SUPFAM" id="SSF51735">
    <property type="entry name" value="NAD(P)-binding Rossmann-fold domains"/>
    <property type="match status" value="1"/>
</dbReference>
<sequence length="330" mass="35731">MTLSVLFLGGTGTISSWCARRAVDAGITLTVLNRGTTTRRPLPERVEELRGNARDPDSVRAAIGDRRFDVVVDFVAFLPEHVAADIEVFRGRTGQFIFISSASAYQKPVGRLPITESTPLHNPFWKYSRDKIACEELLINAYRSEGFPAIIVRPSHTYDDLRTPLLGGHADIDRMRAGRPVLVHGDGTSLWTLTHSSDFAVAFTGLLGDRRTVGDAFTITSDEALTWDQVYRAIGAAAGAEPDLVHVSSETIARYAPSLGPGLLGDKAHSVVFDNTKIKSVVPSYVCTVPYAEGARRIVAAYDADPSLATPNQEFEAVYDALVGLATSAP</sequence>
<reference evidence="3 4" key="1">
    <citation type="submission" date="2020-07" db="EMBL/GenBank/DDBJ databases">
        <title>Sequencing the genomes of 1000 actinobacteria strains.</title>
        <authorList>
            <person name="Klenk H.-P."/>
        </authorList>
    </citation>
    <scope>NUCLEOTIDE SEQUENCE [LARGE SCALE GENOMIC DNA]</scope>
    <source>
        <strain evidence="3 4">DSM 22083</strain>
    </source>
</reference>
<dbReference type="InterPro" id="IPR001509">
    <property type="entry name" value="Epimerase_deHydtase"/>
</dbReference>
<protein>
    <submittedName>
        <fullName evidence="3">Nucleoside-diphosphate-sugar epimerase</fullName>
    </submittedName>
</protein>